<accession>A0A328IIZ0</accession>
<comment type="caution">
    <text evidence="2">The sequence shown here is derived from an EMBL/GenBank/DDBJ whole genome shotgun (WGS) entry which is preliminary data.</text>
</comment>
<dbReference type="AlphaFoldDB" id="A0A328IIZ0"/>
<protein>
    <submittedName>
        <fullName evidence="2">Uncharacterized protein</fullName>
    </submittedName>
</protein>
<keyword evidence="1" id="KW-0472">Membrane</keyword>
<organism evidence="2 3">
    <name type="scientific">Candidatus Phytoplasma oryzae</name>
    <dbReference type="NCBI Taxonomy" id="203274"/>
    <lineage>
        <taxon>Bacteria</taxon>
        <taxon>Bacillati</taxon>
        <taxon>Mycoplasmatota</taxon>
        <taxon>Mollicutes</taxon>
        <taxon>Acholeplasmatales</taxon>
        <taxon>Acholeplasmataceae</taxon>
        <taxon>Candidatus Phytoplasma</taxon>
        <taxon>16SrXI (Rice yellow dwarf group)</taxon>
    </lineage>
</organism>
<feature type="transmembrane region" description="Helical" evidence="1">
    <location>
        <begin position="95"/>
        <end position="116"/>
    </location>
</feature>
<name>A0A328IIZ0_9MOLU</name>
<keyword evidence="1" id="KW-0812">Transmembrane</keyword>
<dbReference type="EMBL" id="JHUK01000004">
    <property type="protein sequence ID" value="RAM57705.1"/>
    <property type="molecule type" value="Genomic_DNA"/>
</dbReference>
<dbReference type="Proteomes" id="UP000249343">
    <property type="component" value="Unassembled WGS sequence"/>
</dbReference>
<reference evidence="2 3" key="1">
    <citation type="submission" date="2014-04" db="EMBL/GenBank/DDBJ databases">
        <title>Genome study of Napier grass stunt phytoplasma.</title>
        <authorList>
            <person name="Kawicha P."/>
            <person name="Dickinson M."/>
            <person name="Hodgetts J."/>
        </authorList>
    </citation>
    <scope>NUCLEOTIDE SEQUENCE [LARGE SCALE GENOMIC DNA]</scope>
    <source>
        <strain evidence="2 3">NGS-S10</strain>
    </source>
</reference>
<sequence>MFELFNYFINFCEFVLFIFTLPKIYKNFYKNHYYYFEKKYKICFLNDKSIKSNINYLEKKYFIHFFSTIETCLISITLYSFLLKLYMLFFWRQSFIFVLFSLYHLFFRSCYFFYFFI</sequence>
<evidence type="ECO:0000313" key="2">
    <source>
        <dbReference type="EMBL" id="RAM57705.1"/>
    </source>
</evidence>
<proteinExistence type="predicted"/>
<gene>
    <name evidence="2" type="ORF">DH96_02050</name>
</gene>
<evidence type="ECO:0000256" key="1">
    <source>
        <dbReference type="SAM" id="Phobius"/>
    </source>
</evidence>
<keyword evidence="1" id="KW-1133">Transmembrane helix</keyword>
<feature type="transmembrane region" description="Helical" evidence="1">
    <location>
        <begin position="61"/>
        <end position="83"/>
    </location>
</feature>
<evidence type="ECO:0000313" key="3">
    <source>
        <dbReference type="Proteomes" id="UP000249343"/>
    </source>
</evidence>
<feature type="transmembrane region" description="Helical" evidence="1">
    <location>
        <begin position="7"/>
        <end position="25"/>
    </location>
</feature>
<keyword evidence="3" id="KW-1185">Reference proteome</keyword>